<name>A0A5C6ACT8_9BACT</name>
<evidence type="ECO:0000256" key="10">
    <source>
        <dbReference type="ARBA" id="ARBA00023136"/>
    </source>
</evidence>
<accession>A0A5C6ACT8</accession>
<evidence type="ECO:0000259" key="13">
    <source>
        <dbReference type="Pfam" id="PF00487"/>
    </source>
</evidence>
<comment type="similarity">
    <text evidence="2">Belongs to the fatty acid desaturase type 2 family.</text>
</comment>
<dbReference type="PANTHER" id="PTHR11351:SF31">
    <property type="entry name" value="DESATURASE 1, ISOFORM A-RELATED"/>
    <property type="match status" value="1"/>
</dbReference>
<dbReference type="PANTHER" id="PTHR11351">
    <property type="entry name" value="ACYL-COA DESATURASE"/>
    <property type="match status" value="1"/>
</dbReference>
<dbReference type="CDD" id="cd03505">
    <property type="entry name" value="Delta9-FADS-like"/>
    <property type="match status" value="1"/>
</dbReference>
<keyword evidence="3" id="KW-0444">Lipid biosynthesis</keyword>
<evidence type="ECO:0000256" key="9">
    <source>
        <dbReference type="ARBA" id="ARBA00023098"/>
    </source>
</evidence>
<evidence type="ECO:0000256" key="8">
    <source>
        <dbReference type="ARBA" id="ARBA00023004"/>
    </source>
</evidence>
<evidence type="ECO:0000256" key="5">
    <source>
        <dbReference type="ARBA" id="ARBA00022832"/>
    </source>
</evidence>
<evidence type="ECO:0000256" key="6">
    <source>
        <dbReference type="ARBA" id="ARBA00022989"/>
    </source>
</evidence>
<keyword evidence="5" id="KW-0276">Fatty acid metabolism</keyword>
<reference evidence="14 15" key="1">
    <citation type="submission" date="2019-02" db="EMBL/GenBank/DDBJ databases">
        <title>Deep-cultivation of Planctomycetes and their phenomic and genomic characterization uncovers novel biology.</title>
        <authorList>
            <person name="Wiegand S."/>
            <person name="Jogler M."/>
            <person name="Boedeker C."/>
            <person name="Pinto D."/>
            <person name="Vollmers J."/>
            <person name="Rivas-Marin E."/>
            <person name="Kohn T."/>
            <person name="Peeters S.H."/>
            <person name="Heuer A."/>
            <person name="Rast P."/>
            <person name="Oberbeckmann S."/>
            <person name="Bunk B."/>
            <person name="Jeske O."/>
            <person name="Meyerdierks A."/>
            <person name="Storesund J.E."/>
            <person name="Kallscheuer N."/>
            <person name="Luecker S."/>
            <person name="Lage O.M."/>
            <person name="Pohl T."/>
            <person name="Merkel B.J."/>
            <person name="Hornburger P."/>
            <person name="Mueller R.-W."/>
            <person name="Bruemmer F."/>
            <person name="Labrenz M."/>
            <person name="Spormann A.M."/>
            <person name="Op Den Camp H."/>
            <person name="Overmann J."/>
            <person name="Amann R."/>
            <person name="Jetten M.S.M."/>
            <person name="Mascher T."/>
            <person name="Medema M.H."/>
            <person name="Devos D.P."/>
            <person name="Kaster A.-K."/>
            <person name="Ovreas L."/>
            <person name="Rohde M."/>
            <person name="Galperin M.Y."/>
            <person name="Jogler C."/>
        </authorList>
    </citation>
    <scope>NUCLEOTIDE SEQUENCE [LARGE SCALE GENOMIC DNA]</scope>
    <source>
        <strain evidence="14 15">Pla108</strain>
    </source>
</reference>
<comment type="subcellular location">
    <subcellularLocation>
        <location evidence="1">Membrane</location>
        <topology evidence="1">Multi-pass membrane protein</topology>
    </subcellularLocation>
</comment>
<organism evidence="14 15">
    <name type="scientific">Botrimarina colliarenosi</name>
    <dbReference type="NCBI Taxonomy" id="2528001"/>
    <lineage>
        <taxon>Bacteria</taxon>
        <taxon>Pseudomonadati</taxon>
        <taxon>Planctomycetota</taxon>
        <taxon>Planctomycetia</taxon>
        <taxon>Pirellulales</taxon>
        <taxon>Lacipirellulaceae</taxon>
        <taxon>Botrimarina</taxon>
    </lineage>
</organism>
<keyword evidence="6 12" id="KW-1133">Transmembrane helix</keyword>
<dbReference type="GO" id="GO:0016020">
    <property type="term" value="C:membrane"/>
    <property type="evidence" value="ECO:0007669"/>
    <property type="project" value="UniProtKB-SubCell"/>
</dbReference>
<proteinExistence type="inferred from homology"/>
<protein>
    <submittedName>
        <fullName evidence="14">Fatty acid desaturase</fullName>
    </submittedName>
</protein>
<keyword evidence="15" id="KW-1185">Reference proteome</keyword>
<sequence length="333" mass="37584">MIATSDSPAAPPEAVSIGDGPSTPMAAAGSVDRPAGVCGQVVWPYAIAFLLFHAALPLMALPWLFSWTGLLMVPLGNYIFCSTGIGLCYHRTLTHRGLVMPKWLEHSFATLGVCSLMDSPARWVAVHRRHHQHSDHQPDPHTPKAGFWWSHFEWLLRENAETRGMAFYEKYARDVLADRYYMAIERYYLWAWIYGIHAALFFATGLAIGWATSGSYAEGVRFGASLLFWGVVVRTVYTWHITWAVNSITHTYGYRNYETSDSSTNHWAIAVLTNGEGWHNNHHAEPRAAAHGHRWWEFDMTWNTIRFLKAVGLAKEVVEPRVWKKAAAGALRS</sequence>
<feature type="transmembrane region" description="Helical" evidence="12">
    <location>
        <begin position="222"/>
        <end position="245"/>
    </location>
</feature>
<evidence type="ECO:0000256" key="7">
    <source>
        <dbReference type="ARBA" id="ARBA00023002"/>
    </source>
</evidence>
<keyword evidence="7" id="KW-0560">Oxidoreductase</keyword>
<feature type="transmembrane region" description="Helical" evidence="12">
    <location>
        <begin position="42"/>
        <end position="65"/>
    </location>
</feature>
<keyword evidence="8" id="KW-0408">Iron</keyword>
<feature type="transmembrane region" description="Helical" evidence="12">
    <location>
        <begin position="71"/>
        <end position="90"/>
    </location>
</feature>
<dbReference type="GO" id="GO:0016717">
    <property type="term" value="F:oxidoreductase activity, acting on paired donors, with oxidation of a pair of donors resulting in the reduction of molecular oxygen to two molecules of water"/>
    <property type="evidence" value="ECO:0007669"/>
    <property type="project" value="InterPro"/>
</dbReference>
<dbReference type="InterPro" id="IPR015876">
    <property type="entry name" value="Acyl-CoA_DS"/>
</dbReference>
<keyword evidence="9" id="KW-0443">Lipid metabolism</keyword>
<keyword evidence="11" id="KW-0275">Fatty acid biosynthesis</keyword>
<evidence type="ECO:0000313" key="15">
    <source>
        <dbReference type="Proteomes" id="UP000317421"/>
    </source>
</evidence>
<dbReference type="Proteomes" id="UP000317421">
    <property type="component" value="Unassembled WGS sequence"/>
</dbReference>
<dbReference type="GO" id="GO:0006633">
    <property type="term" value="P:fatty acid biosynthetic process"/>
    <property type="evidence" value="ECO:0007669"/>
    <property type="project" value="UniProtKB-KW"/>
</dbReference>
<comment type="caution">
    <text evidence="14">The sequence shown here is derived from an EMBL/GenBank/DDBJ whole genome shotgun (WGS) entry which is preliminary data.</text>
</comment>
<keyword evidence="10 12" id="KW-0472">Membrane</keyword>
<dbReference type="AlphaFoldDB" id="A0A5C6ACT8"/>
<dbReference type="RefSeq" id="WP_146445870.1">
    <property type="nucleotide sequence ID" value="NZ_SJPR01000004.1"/>
</dbReference>
<evidence type="ECO:0000256" key="12">
    <source>
        <dbReference type="SAM" id="Phobius"/>
    </source>
</evidence>
<evidence type="ECO:0000256" key="1">
    <source>
        <dbReference type="ARBA" id="ARBA00004141"/>
    </source>
</evidence>
<dbReference type="InterPro" id="IPR005804">
    <property type="entry name" value="FA_desaturase_dom"/>
</dbReference>
<feature type="transmembrane region" description="Helical" evidence="12">
    <location>
        <begin position="187"/>
        <end position="210"/>
    </location>
</feature>
<evidence type="ECO:0000256" key="4">
    <source>
        <dbReference type="ARBA" id="ARBA00022692"/>
    </source>
</evidence>
<evidence type="ECO:0000313" key="14">
    <source>
        <dbReference type="EMBL" id="TWT96083.1"/>
    </source>
</evidence>
<evidence type="ECO:0000256" key="2">
    <source>
        <dbReference type="ARBA" id="ARBA00008749"/>
    </source>
</evidence>
<gene>
    <name evidence="14" type="ORF">Pla108_31650</name>
</gene>
<feature type="domain" description="Fatty acid desaturase" evidence="13">
    <location>
        <begin position="65"/>
        <end position="304"/>
    </location>
</feature>
<keyword evidence="4 12" id="KW-0812">Transmembrane</keyword>
<dbReference type="EMBL" id="SJPR01000004">
    <property type="protein sequence ID" value="TWT96083.1"/>
    <property type="molecule type" value="Genomic_DNA"/>
</dbReference>
<evidence type="ECO:0000256" key="3">
    <source>
        <dbReference type="ARBA" id="ARBA00022516"/>
    </source>
</evidence>
<dbReference type="Pfam" id="PF00487">
    <property type="entry name" value="FA_desaturase"/>
    <property type="match status" value="1"/>
</dbReference>
<evidence type="ECO:0000256" key="11">
    <source>
        <dbReference type="ARBA" id="ARBA00023160"/>
    </source>
</evidence>
<dbReference type="OrthoDB" id="19906at2"/>